<gene>
    <name evidence="2" type="ORF">BGZ65_000273</name>
</gene>
<dbReference type="Proteomes" id="UP000749646">
    <property type="component" value="Unassembled WGS sequence"/>
</dbReference>
<sequence>MAEISSFNTQEIPSYNRMYHGYDYQYREQPPILSFDTASIDNNIIDDDDDNDHGSSSNHDGQGNEIKTVHINTPPPRRRGSTGTNNASVPPPAAAAAAATAASAATGIIGGGGLLLASDHSSRRRSSLGRWWSGITRRKDDHEDNSLSRISTMASTATAPAGGYRTYNYRHPRRRSSLGGLFTSNNQPNEDKLGRRRSLALPSTEHKTIAQDDEHKGLVMTV</sequence>
<feature type="region of interest" description="Disordered" evidence="1">
    <location>
        <begin position="175"/>
        <end position="197"/>
    </location>
</feature>
<dbReference type="AlphaFoldDB" id="A0A9P6MJ93"/>
<proteinExistence type="predicted"/>
<comment type="caution">
    <text evidence="2">The sequence shown here is derived from an EMBL/GenBank/DDBJ whole genome shotgun (WGS) entry which is preliminary data.</text>
</comment>
<keyword evidence="3" id="KW-1185">Reference proteome</keyword>
<evidence type="ECO:0000313" key="3">
    <source>
        <dbReference type="Proteomes" id="UP000749646"/>
    </source>
</evidence>
<feature type="compositionally biased region" description="Basic and acidic residues" evidence="1">
    <location>
        <begin position="204"/>
        <end position="222"/>
    </location>
</feature>
<feature type="region of interest" description="Disordered" evidence="1">
    <location>
        <begin position="43"/>
        <end position="92"/>
    </location>
</feature>
<evidence type="ECO:0000313" key="2">
    <source>
        <dbReference type="EMBL" id="KAG0004481.1"/>
    </source>
</evidence>
<reference evidence="2" key="1">
    <citation type="journal article" date="2020" name="Fungal Divers.">
        <title>Resolving the Mortierellaceae phylogeny through synthesis of multi-gene phylogenetics and phylogenomics.</title>
        <authorList>
            <person name="Vandepol N."/>
            <person name="Liber J."/>
            <person name="Desiro A."/>
            <person name="Na H."/>
            <person name="Kennedy M."/>
            <person name="Barry K."/>
            <person name="Grigoriev I.V."/>
            <person name="Miller A.N."/>
            <person name="O'Donnell K."/>
            <person name="Stajich J.E."/>
            <person name="Bonito G."/>
        </authorList>
    </citation>
    <scope>NUCLEOTIDE SEQUENCE</scope>
    <source>
        <strain evidence="2">MES-2147</strain>
    </source>
</reference>
<evidence type="ECO:0000256" key="1">
    <source>
        <dbReference type="SAM" id="MobiDB-lite"/>
    </source>
</evidence>
<feature type="non-terminal residue" evidence="2">
    <location>
        <position position="222"/>
    </location>
</feature>
<name>A0A9P6MJ93_9FUNG</name>
<feature type="region of interest" description="Disordered" evidence="1">
    <location>
        <begin position="203"/>
        <end position="222"/>
    </location>
</feature>
<accession>A0A9P6MJ93</accession>
<protein>
    <submittedName>
        <fullName evidence="2">Uncharacterized protein</fullName>
    </submittedName>
</protein>
<dbReference type="EMBL" id="JAAAHW010000261">
    <property type="protein sequence ID" value="KAG0004481.1"/>
    <property type="molecule type" value="Genomic_DNA"/>
</dbReference>
<organism evidence="2 3">
    <name type="scientific">Modicella reniformis</name>
    <dbReference type="NCBI Taxonomy" id="1440133"/>
    <lineage>
        <taxon>Eukaryota</taxon>
        <taxon>Fungi</taxon>
        <taxon>Fungi incertae sedis</taxon>
        <taxon>Mucoromycota</taxon>
        <taxon>Mortierellomycotina</taxon>
        <taxon>Mortierellomycetes</taxon>
        <taxon>Mortierellales</taxon>
        <taxon>Mortierellaceae</taxon>
        <taxon>Modicella</taxon>
    </lineage>
</organism>